<dbReference type="EMBL" id="MCGN01000006">
    <property type="protein sequence ID" value="ORY95485.1"/>
    <property type="molecule type" value="Genomic_DNA"/>
</dbReference>
<evidence type="ECO:0008006" key="4">
    <source>
        <dbReference type="Google" id="ProtNLM"/>
    </source>
</evidence>
<dbReference type="AlphaFoldDB" id="A0A1X2HA14"/>
<dbReference type="PANTHER" id="PTHR10996">
    <property type="entry name" value="2-HYDROXYACID DEHYDROGENASE-RELATED"/>
    <property type="match status" value="1"/>
</dbReference>
<gene>
    <name evidence="2" type="ORF">BCR43DRAFT_493073</name>
</gene>
<evidence type="ECO:0000313" key="2">
    <source>
        <dbReference type="EMBL" id="ORY95485.1"/>
    </source>
</evidence>
<dbReference type="Gene3D" id="3.40.50.720">
    <property type="entry name" value="NAD(P)-binding Rossmann-like Domain"/>
    <property type="match status" value="2"/>
</dbReference>
<proteinExistence type="predicted"/>
<evidence type="ECO:0000256" key="1">
    <source>
        <dbReference type="ARBA" id="ARBA00023002"/>
    </source>
</evidence>
<comment type="caution">
    <text evidence="2">The sequence shown here is derived from an EMBL/GenBank/DDBJ whole genome shotgun (WGS) entry which is preliminary data.</text>
</comment>
<dbReference type="Proteomes" id="UP000242180">
    <property type="component" value="Unassembled WGS sequence"/>
</dbReference>
<dbReference type="STRING" id="13706.A0A1X2HA14"/>
<protein>
    <recommendedName>
        <fullName evidence="4">D-isomer specific 2-hydroxyacid dehydrogenase</fullName>
    </recommendedName>
</protein>
<dbReference type="OrthoDB" id="418179at2759"/>
<dbReference type="PANTHER" id="PTHR10996:SF282">
    <property type="entry name" value="D-3-PHOSPHOGLYCERATE DEHYDROGENASE 1-RELATED"/>
    <property type="match status" value="1"/>
</dbReference>
<dbReference type="GO" id="GO:0016491">
    <property type="term" value="F:oxidoreductase activity"/>
    <property type="evidence" value="ECO:0007669"/>
    <property type="project" value="UniProtKB-KW"/>
</dbReference>
<dbReference type="InParanoid" id="A0A1X2HA14"/>
<keyword evidence="1" id="KW-0560">Oxidoreductase</keyword>
<dbReference type="SUPFAM" id="SSF52283">
    <property type="entry name" value="Formate/glycerate dehydrogenase catalytic domain-like"/>
    <property type="match status" value="1"/>
</dbReference>
<dbReference type="SUPFAM" id="SSF51735">
    <property type="entry name" value="NAD(P)-binding Rossmann-fold domains"/>
    <property type="match status" value="1"/>
</dbReference>
<keyword evidence="3" id="KW-1185">Reference proteome</keyword>
<dbReference type="InterPro" id="IPR036291">
    <property type="entry name" value="NAD(P)-bd_dom_sf"/>
</dbReference>
<accession>A0A1X2HA14</accession>
<reference evidence="2 3" key="1">
    <citation type="submission" date="2016-07" db="EMBL/GenBank/DDBJ databases">
        <title>Pervasive Adenine N6-methylation of Active Genes in Fungi.</title>
        <authorList>
            <consortium name="DOE Joint Genome Institute"/>
            <person name="Mondo S.J."/>
            <person name="Dannebaum R.O."/>
            <person name="Kuo R.C."/>
            <person name="Labutti K."/>
            <person name="Haridas S."/>
            <person name="Kuo A."/>
            <person name="Salamov A."/>
            <person name="Ahrendt S.R."/>
            <person name="Lipzen A."/>
            <person name="Sullivan W."/>
            <person name="Andreopoulos W.B."/>
            <person name="Clum A."/>
            <person name="Lindquist E."/>
            <person name="Daum C."/>
            <person name="Ramamoorthy G.K."/>
            <person name="Gryganskyi A."/>
            <person name="Culley D."/>
            <person name="Magnuson J.K."/>
            <person name="James T.Y."/>
            <person name="O'Malley M.A."/>
            <person name="Stajich J.E."/>
            <person name="Spatafora J.W."/>
            <person name="Visel A."/>
            <person name="Grigoriev I.V."/>
        </authorList>
    </citation>
    <scope>NUCLEOTIDE SEQUENCE [LARGE SCALE GENOMIC DNA]</scope>
    <source>
        <strain evidence="2 3">NRRL 2496</strain>
    </source>
</reference>
<sequence>MVSAPTTFADDVKKSQDGIKILLVGDIDPKPFDRYQVERVSQEIAFKGGLLQRMNGVHALGTMTPGCIDQALFEAATSLRVIACFGPEPWSPALEASARKRGITLLNAPDRLVNDEHGHAELIIGQLISLSRQLGDRNMEMHDKIWRKKSQGCYEVRHKTLGLIGGYSTSLSVLAEALGMSVVYHCDIDNVLPFGRARAAPIERVLQSTFVCVLGDTKRWLSSIKHTCLIACMDHVESLQTVVQALHAGTLLGAAIELPCPPPAQLVAGCPNLILTPRTARWTVERQTVCAEHVTTSLLQHLQRITPQLISPPPPSYNSEDQLLSLCNALAGARVGIETSILY</sequence>
<organism evidence="2 3">
    <name type="scientific">Syncephalastrum racemosum</name>
    <name type="common">Filamentous fungus</name>
    <dbReference type="NCBI Taxonomy" id="13706"/>
    <lineage>
        <taxon>Eukaryota</taxon>
        <taxon>Fungi</taxon>
        <taxon>Fungi incertae sedis</taxon>
        <taxon>Mucoromycota</taxon>
        <taxon>Mucoromycotina</taxon>
        <taxon>Mucoromycetes</taxon>
        <taxon>Mucorales</taxon>
        <taxon>Syncephalastraceae</taxon>
        <taxon>Syncephalastrum</taxon>
    </lineage>
</organism>
<dbReference type="InterPro" id="IPR050223">
    <property type="entry name" value="D-isomer_2-hydroxyacid_DH"/>
</dbReference>
<name>A0A1X2HA14_SYNRA</name>
<evidence type="ECO:0000313" key="3">
    <source>
        <dbReference type="Proteomes" id="UP000242180"/>
    </source>
</evidence>